<dbReference type="PROSITE" id="PS00356">
    <property type="entry name" value="HTH_LACI_1"/>
    <property type="match status" value="1"/>
</dbReference>
<sequence length="352" mass="37917">MQDVARLAGVSLGTVSHALNKPEKVSERSLQKVRTAVEQLGFVPNSAARSLAAGSSTTVGLVLTDIDNSLFVDIARGAEDEARKSGHALLLANSDIDLGRQESYLDIFDEARVAGILFTPMNASLEGVDRVRRHGRRIVLVNYAGGRQDCCAVLSDEEYGGYLAARHLIGLGRRRLLFAGGPEEFYAIKERRNGALRAVTEAGNVTMEVIPSRRLKSDEGRKIAAAVADRPAGQMPDGILSPSDRIAAGVIHELMARGLQVPDDVAVIGYDNNHFTTEAAISMSTVSQDGHLMGAEAMAILLDEIRNPDHEHRVLTLKPQLVLRESTLGPNGRPRPEEDRRAGMAPANPAPL</sequence>
<dbReference type="Proteomes" id="UP000295511">
    <property type="component" value="Unassembled WGS sequence"/>
</dbReference>
<gene>
    <name evidence="6" type="ORF">E1809_17680</name>
</gene>
<comment type="caution">
    <text evidence="6">The sequence shown here is derived from an EMBL/GenBank/DDBJ whole genome shotgun (WGS) entry which is preliminary data.</text>
</comment>
<dbReference type="PANTHER" id="PTHR30146:SF109">
    <property type="entry name" value="HTH-TYPE TRANSCRIPTIONAL REGULATOR GALS"/>
    <property type="match status" value="1"/>
</dbReference>
<organism evidence="6 7">
    <name type="scientific">Arthrobacter terricola</name>
    <dbReference type="NCBI Taxonomy" id="2547396"/>
    <lineage>
        <taxon>Bacteria</taxon>
        <taxon>Bacillati</taxon>
        <taxon>Actinomycetota</taxon>
        <taxon>Actinomycetes</taxon>
        <taxon>Micrococcales</taxon>
        <taxon>Micrococcaceae</taxon>
        <taxon>Arthrobacter</taxon>
    </lineage>
</organism>
<dbReference type="SMART" id="SM00354">
    <property type="entry name" value="HTH_LACI"/>
    <property type="match status" value="1"/>
</dbReference>
<evidence type="ECO:0000259" key="5">
    <source>
        <dbReference type="PROSITE" id="PS50932"/>
    </source>
</evidence>
<dbReference type="InterPro" id="IPR010982">
    <property type="entry name" value="Lambda_DNA-bd_dom_sf"/>
</dbReference>
<proteinExistence type="predicted"/>
<dbReference type="PANTHER" id="PTHR30146">
    <property type="entry name" value="LACI-RELATED TRANSCRIPTIONAL REPRESSOR"/>
    <property type="match status" value="1"/>
</dbReference>
<evidence type="ECO:0000256" key="1">
    <source>
        <dbReference type="ARBA" id="ARBA00023015"/>
    </source>
</evidence>
<keyword evidence="1" id="KW-0805">Transcription regulation</keyword>
<dbReference type="OrthoDB" id="37081at2"/>
<keyword evidence="2" id="KW-0238">DNA-binding</keyword>
<dbReference type="GO" id="GO:0003700">
    <property type="term" value="F:DNA-binding transcription factor activity"/>
    <property type="evidence" value="ECO:0007669"/>
    <property type="project" value="TreeGrafter"/>
</dbReference>
<evidence type="ECO:0000256" key="2">
    <source>
        <dbReference type="ARBA" id="ARBA00023125"/>
    </source>
</evidence>
<evidence type="ECO:0000256" key="4">
    <source>
        <dbReference type="SAM" id="MobiDB-lite"/>
    </source>
</evidence>
<protein>
    <submittedName>
        <fullName evidence="6">LacI family transcriptional regulator</fullName>
    </submittedName>
</protein>
<dbReference type="SUPFAM" id="SSF47413">
    <property type="entry name" value="lambda repressor-like DNA-binding domains"/>
    <property type="match status" value="1"/>
</dbReference>
<dbReference type="CDD" id="cd06267">
    <property type="entry name" value="PBP1_LacI_sugar_binding-like"/>
    <property type="match status" value="1"/>
</dbReference>
<feature type="region of interest" description="Disordered" evidence="4">
    <location>
        <begin position="325"/>
        <end position="352"/>
    </location>
</feature>
<dbReference type="AlphaFoldDB" id="A0A4R5KEY8"/>
<dbReference type="CDD" id="cd01392">
    <property type="entry name" value="HTH_LacI"/>
    <property type="match status" value="1"/>
</dbReference>
<dbReference type="InterPro" id="IPR028082">
    <property type="entry name" value="Peripla_BP_I"/>
</dbReference>
<dbReference type="Pfam" id="PF13377">
    <property type="entry name" value="Peripla_BP_3"/>
    <property type="match status" value="1"/>
</dbReference>
<evidence type="ECO:0000313" key="6">
    <source>
        <dbReference type="EMBL" id="TDF92710.1"/>
    </source>
</evidence>
<keyword evidence="7" id="KW-1185">Reference proteome</keyword>
<accession>A0A4R5KEY8</accession>
<feature type="domain" description="HTH lacI-type" evidence="5">
    <location>
        <begin position="1"/>
        <end position="53"/>
    </location>
</feature>
<dbReference type="SUPFAM" id="SSF53822">
    <property type="entry name" value="Periplasmic binding protein-like I"/>
    <property type="match status" value="1"/>
</dbReference>
<evidence type="ECO:0000313" key="7">
    <source>
        <dbReference type="Proteomes" id="UP000295511"/>
    </source>
</evidence>
<dbReference type="EMBL" id="SMRU01000022">
    <property type="protein sequence ID" value="TDF92710.1"/>
    <property type="molecule type" value="Genomic_DNA"/>
</dbReference>
<dbReference type="InterPro" id="IPR000843">
    <property type="entry name" value="HTH_LacI"/>
</dbReference>
<dbReference type="Gene3D" id="3.40.50.2300">
    <property type="match status" value="2"/>
</dbReference>
<keyword evidence="3" id="KW-0804">Transcription</keyword>
<reference evidence="6 7" key="1">
    <citation type="submission" date="2019-03" db="EMBL/GenBank/DDBJ databases">
        <title>Whole genome sequence of Arthrobacter sp JH1-1.</title>
        <authorList>
            <person name="Trinh H.N."/>
        </authorList>
    </citation>
    <scope>NUCLEOTIDE SEQUENCE [LARGE SCALE GENOMIC DNA]</scope>
    <source>
        <strain evidence="6 7">JH1-1</strain>
    </source>
</reference>
<dbReference type="PROSITE" id="PS50932">
    <property type="entry name" value="HTH_LACI_2"/>
    <property type="match status" value="1"/>
</dbReference>
<dbReference type="GO" id="GO:0000976">
    <property type="term" value="F:transcription cis-regulatory region binding"/>
    <property type="evidence" value="ECO:0007669"/>
    <property type="project" value="TreeGrafter"/>
</dbReference>
<name>A0A4R5KEY8_9MICC</name>
<dbReference type="Gene3D" id="1.10.260.40">
    <property type="entry name" value="lambda repressor-like DNA-binding domains"/>
    <property type="match status" value="1"/>
</dbReference>
<evidence type="ECO:0000256" key="3">
    <source>
        <dbReference type="ARBA" id="ARBA00023163"/>
    </source>
</evidence>
<dbReference type="InterPro" id="IPR046335">
    <property type="entry name" value="LacI/GalR-like_sensor"/>
</dbReference>
<dbReference type="Pfam" id="PF00356">
    <property type="entry name" value="LacI"/>
    <property type="match status" value="1"/>
</dbReference>